<dbReference type="Proteomes" id="UP000348942">
    <property type="component" value="Chromosome 1"/>
</dbReference>
<accession>A0A5Q0TFZ2</accession>
<evidence type="ECO:0000313" key="1">
    <source>
        <dbReference type="EMBL" id="QGA65810.1"/>
    </source>
</evidence>
<name>A0A5Q0TFZ2_9VIBR</name>
<organism evidence="1 2">
    <name type="scientific">Vibrio algicola</name>
    <dbReference type="NCBI Taxonomy" id="2662262"/>
    <lineage>
        <taxon>Bacteria</taxon>
        <taxon>Pseudomonadati</taxon>
        <taxon>Pseudomonadota</taxon>
        <taxon>Gammaproteobacteria</taxon>
        <taxon>Vibrionales</taxon>
        <taxon>Vibrionaceae</taxon>
        <taxon>Vibrio</taxon>
    </lineage>
</organism>
<evidence type="ECO:0000313" key="2">
    <source>
        <dbReference type="Proteomes" id="UP000348942"/>
    </source>
</evidence>
<dbReference type="EMBL" id="CP045699">
    <property type="protein sequence ID" value="QGA65810.1"/>
    <property type="molecule type" value="Genomic_DNA"/>
</dbReference>
<dbReference type="AlphaFoldDB" id="A0A5Q0TFZ2"/>
<protein>
    <submittedName>
        <fullName evidence="1">Uncharacterized protein</fullName>
    </submittedName>
</protein>
<proteinExistence type="predicted"/>
<dbReference type="RefSeq" id="WP_153447948.1">
    <property type="nucleotide sequence ID" value="NZ_CP045699.1"/>
</dbReference>
<gene>
    <name evidence="1" type="ORF">GFB47_10645</name>
</gene>
<sequence>MKILPYDVSNWVGVDAGRLAEVAIFSVKHCAGSGILYFEHEYHLDRKIWFDVCLFENKVNVLDIARRNTINLFSEIGIPPSLRVFMFE</sequence>
<keyword evidence="2" id="KW-1185">Reference proteome</keyword>
<reference evidence="1 2" key="1">
    <citation type="submission" date="2019-10" db="EMBL/GenBank/DDBJ databases">
        <title>Vibrio sp. nov., isolated from Coralline algae surface.</title>
        <authorList>
            <person name="Geng Y."/>
            <person name="Zhang X."/>
        </authorList>
    </citation>
    <scope>NUCLEOTIDE SEQUENCE [LARGE SCALE GENOMIC DNA]</scope>
    <source>
        <strain evidence="1 2">SM1977</strain>
    </source>
</reference>